<gene>
    <name evidence="1" type="ORF">MNBD_CHLOROFLEXI01-5157</name>
</gene>
<dbReference type="Pfam" id="PF12974">
    <property type="entry name" value="Phosphonate-bd"/>
    <property type="match status" value="1"/>
</dbReference>
<dbReference type="PANTHER" id="PTHR35841:SF1">
    <property type="entry name" value="PHOSPHONATES-BINDING PERIPLASMIC PROTEIN"/>
    <property type="match status" value="1"/>
</dbReference>
<evidence type="ECO:0000313" key="1">
    <source>
        <dbReference type="EMBL" id="VAW42221.1"/>
    </source>
</evidence>
<accession>A0A3B0VH07</accession>
<dbReference type="AlphaFoldDB" id="A0A3B0VH07"/>
<organism evidence="1">
    <name type="scientific">hydrothermal vent metagenome</name>
    <dbReference type="NCBI Taxonomy" id="652676"/>
    <lineage>
        <taxon>unclassified sequences</taxon>
        <taxon>metagenomes</taxon>
        <taxon>ecological metagenomes</taxon>
    </lineage>
</organism>
<protein>
    <recommendedName>
        <fullName evidence="2">ABC transporter, substrate-binding protein (Cluster 12, methionine/phosphonates)</fullName>
    </recommendedName>
</protein>
<evidence type="ECO:0008006" key="2">
    <source>
        <dbReference type="Google" id="ProtNLM"/>
    </source>
</evidence>
<dbReference type="SUPFAM" id="SSF53850">
    <property type="entry name" value="Periplasmic binding protein-like II"/>
    <property type="match status" value="1"/>
</dbReference>
<sequence>MTHSGYATVRHHLAQLGETDRYFGAWLETGGHFNSVEHLLNGRIDAAAIDSTVWDYLLQQQEPPLADKTRLIGSLGPNPSPPMVVSEQVPASQRQQLRQLLLTLHQNPTGQAILASSGVERFTAVSNHAYQSLYKMSQVATASESTSQI</sequence>
<name>A0A3B0VH07_9ZZZZ</name>
<dbReference type="Gene3D" id="3.40.190.10">
    <property type="entry name" value="Periplasmic binding protein-like II"/>
    <property type="match status" value="2"/>
</dbReference>
<dbReference type="PANTHER" id="PTHR35841">
    <property type="entry name" value="PHOSPHONATES-BINDING PERIPLASMIC PROTEIN"/>
    <property type="match status" value="1"/>
</dbReference>
<reference evidence="1" key="1">
    <citation type="submission" date="2018-06" db="EMBL/GenBank/DDBJ databases">
        <authorList>
            <person name="Zhirakovskaya E."/>
        </authorList>
    </citation>
    <scope>NUCLEOTIDE SEQUENCE</scope>
</reference>
<proteinExistence type="predicted"/>
<dbReference type="EMBL" id="UOEU01000901">
    <property type="protein sequence ID" value="VAW42221.1"/>
    <property type="molecule type" value="Genomic_DNA"/>
</dbReference>